<dbReference type="GeneID" id="37114293"/>
<feature type="domain" description="HNH nuclease" evidence="2">
    <location>
        <begin position="177"/>
        <end position="273"/>
    </location>
</feature>
<evidence type="ECO:0000313" key="3">
    <source>
        <dbReference type="EMBL" id="PWY81703.1"/>
    </source>
</evidence>
<dbReference type="OrthoDB" id="2104739at2759"/>
<feature type="region of interest" description="Disordered" evidence="1">
    <location>
        <begin position="1"/>
        <end position="62"/>
    </location>
</feature>
<gene>
    <name evidence="3" type="ORF">BO94DRAFT_536927</name>
</gene>
<evidence type="ECO:0000256" key="1">
    <source>
        <dbReference type="SAM" id="MobiDB-lite"/>
    </source>
</evidence>
<dbReference type="RefSeq" id="XP_025465771.1">
    <property type="nucleotide sequence ID" value="XM_025612150.1"/>
</dbReference>
<accession>A0A317W5U2</accession>
<name>A0A317W5U2_9EURO</name>
<dbReference type="Pfam" id="PF13391">
    <property type="entry name" value="HNH_2"/>
    <property type="match status" value="1"/>
</dbReference>
<evidence type="ECO:0000313" key="4">
    <source>
        <dbReference type="Proteomes" id="UP000246702"/>
    </source>
</evidence>
<proteinExistence type="predicted"/>
<reference evidence="3 4" key="1">
    <citation type="submission" date="2016-12" db="EMBL/GenBank/DDBJ databases">
        <title>The genomes of Aspergillus section Nigri reveals drivers in fungal speciation.</title>
        <authorList>
            <consortium name="DOE Joint Genome Institute"/>
            <person name="Vesth T.C."/>
            <person name="Nybo J."/>
            <person name="Theobald S."/>
            <person name="Brandl J."/>
            <person name="Frisvad J.C."/>
            <person name="Nielsen K.F."/>
            <person name="Lyhne E.K."/>
            <person name="Kogle M.E."/>
            <person name="Kuo A."/>
            <person name="Riley R."/>
            <person name="Clum A."/>
            <person name="Nolan M."/>
            <person name="Lipzen A."/>
            <person name="Salamov A."/>
            <person name="Henrissat B."/>
            <person name="Wiebenga A."/>
            <person name="De Vries R.P."/>
            <person name="Grigoriev I.V."/>
            <person name="Mortensen U.H."/>
            <person name="Andersen M.R."/>
            <person name="Baker S.E."/>
        </authorList>
    </citation>
    <scope>NUCLEOTIDE SEQUENCE [LARGE SCALE GENOMIC DNA]</scope>
    <source>
        <strain evidence="3 4">CBS 115572</strain>
    </source>
</reference>
<protein>
    <recommendedName>
        <fullName evidence="2">HNH nuclease domain-containing protein</fullName>
    </recommendedName>
</protein>
<evidence type="ECO:0000259" key="2">
    <source>
        <dbReference type="Pfam" id="PF13391"/>
    </source>
</evidence>
<comment type="caution">
    <text evidence="3">The sequence shown here is derived from an EMBL/GenBank/DDBJ whole genome shotgun (WGS) entry which is preliminary data.</text>
</comment>
<dbReference type="STRING" id="1450535.A0A317W5U2"/>
<organism evidence="3 4">
    <name type="scientific">Aspergillus sclerotioniger CBS 115572</name>
    <dbReference type="NCBI Taxonomy" id="1450535"/>
    <lineage>
        <taxon>Eukaryota</taxon>
        <taxon>Fungi</taxon>
        <taxon>Dikarya</taxon>
        <taxon>Ascomycota</taxon>
        <taxon>Pezizomycotina</taxon>
        <taxon>Eurotiomycetes</taxon>
        <taxon>Eurotiomycetidae</taxon>
        <taxon>Eurotiales</taxon>
        <taxon>Aspergillaceae</taxon>
        <taxon>Aspergillus</taxon>
        <taxon>Aspergillus subgen. Circumdati</taxon>
    </lineage>
</organism>
<dbReference type="InterPro" id="IPR003615">
    <property type="entry name" value="HNH_nuc"/>
</dbReference>
<keyword evidence="4" id="KW-1185">Reference proteome</keyword>
<sequence length="388" mass="44145">MPRQKRKAPDDDSTAPFRRPPSIRRSSRLAARGGTQTMAAPMGRQLSGMSTDMEEESDKDREAEAMERVHNYDYKEKENVVNCLLSCAKWFPEAGKMSLVRDILRADSDKMLYAVYRNFYTALFVPMKAASRQPSVDPSPVPKRQQNAELVASTIDKLQTRIASFPENVFKRDDYRCVVSGDVDSKYHQQMGLPEDVRDIKLNGAHIIPFSYGSWKEKGVPENVASIWEMLYRCFPGVRRACLTVDTINSPENGLTMNVLLHAAFGEFRVAFKETDIKHQYEIKTYGHTTYYERQMIPTDRLVTFTQAEGHKDIPLPDPALLNCHYRVAEILHATGLAEVIDRDYDRWNELRHAPSGAQLQEDGSTDLTHYLDAAFWWAVTPTSPTAA</sequence>
<dbReference type="Proteomes" id="UP000246702">
    <property type="component" value="Unassembled WGS sequence"/>
</dbReference>
<dbReference type="AlphaFoldDB" id="A0A317W5U2"/>
<dbReference type="EMBL" id="MSFK01000020">
    <property type="protein sequence ID" value="PWY81703.1"/>
    <property type="molecule type" value="Genomic_DNA"/>
</dbReference>